<dbReference type="PANTHER" id="PTHR34156:SF5">
    <property type="entry name" value="OUTER MEMBRANE PROTEIN"/>
    <property type="match status" value="1"/>
</dbReference>
<dbReference type="InterPro" id="IPR025543">
    <property type="entry name" value="Dodecin-like"/>
</dbReference>
<dbReference type="InterPro" id="IPR047775">
    <property type="entry name" value="Stress_YhcN-like"/>
</dbReference>
<dbReference type="NCBIfam" id="NF033776">
    <property type="entry name" value="stress_YhcN"/>
    <property type="match status" value="1"/>
</dbReference>
<dbReference type="OrthoDB" id="6540189at2"/>
<proteinExistence type="predicted"/>
<organism evidence="4 5">
    <name type="scientific">Izhakiella australiensis</name>
    <dbReference type="NCBI Taxonomy" id="1926881"/>
    <lineage>
        <taxon>Bacteria</taxon>
        <taxon>Pseudomonadati</taxon>
        <taxon>Pseudomonadota</taxon>
        <taxon>Gammaproteobacteria</taxon>
        <taxon>Enterobacterales</taxon>
        <taxon>Erwiniaceae</taxon>
        <taxon>Izhakiella</taxon>
    </lineage>
</organism>
<gene>
    <name evidence="4" type="ORF">BTJ39_14975</name>
</gene>
<comment type="caution">
    <text evidence="4">The sequence shown here is derived from an EMBL/GenBank/DDBJ whole genome shotgun (WGS) entry which is preliminary data.</text>
</comment>
<feature type="signal peptide" evidence="2">
    <location>
        <begin position="1"/>
        <end position="22"/>
    </location>
</feature>
<dbReference type="InterPro" id="IPR036275">
    <property type="entry name" value="YdgH-like_sf"/>
</dbReference>
<dbReference type="SUPFAM" id="SSF159871">
    <property type="entry name" value="YdgH-like"/>
    <property type="match status" value="1"/>
</dbReference>
<dbReference type="Pfam" id="PF07338">
    <property type="entry name" value="YdgH_BhsA-like"/>
    <property type="match status" value="1"/>
</dbReference>
<dbReference type="STRING" id="1926881.BTJ39_14975"/>
<evidence type="ECO:0000259" key="3">
    <source>
        <dbReference type="Pfam" id="PF07338"/>
    </source>
</evidence>
<accession>A0A1S8YJU7</accession>
<dbReference type="PANTHER" id="PTHR34156">
    <property type="entry name" value="OUTER MEMBRANE PROTEIN-RELATED-RELATED"/>
    <property type="match status" value="1"/>
</dbReference>
<keyword evidence="5" id="KW-1185">Reference proteome</keyword>
<evidence type="ECO:0000256" key="2">
    <source>
        <dbReference type="SAM" id="SignalP"/>
    </source>
</evidence>
<dbReference type="AlphaFoldDB" id="A0A1S8YJU7"/>
<protein>
    <recommendedName>
        <fullName evidence="3">YdgH/BhsA/McbA-like domain-containing protein</fullName>
    </recommendedName>
</protein>
<dbReference type="InterPro" id="IPR010854">
    <property type="entry name" value="YdgH/BhsA/McbA-like_dom"/>
</dbReference>
<dbReference type="Proteomes" id="UP000190667">
    <property type="component" value="Unassembled WGS sequence"/>
</dbReference>
<sequence length="87" mass="9020">MPIKTTIAAVSLLSILSFGAFAADSVNSDQAKNLQSVGVVSVTVGGGSPMDLHNALDNKAAEQGASAYRVIEARESGNWHATAELYK</sequence>
<dbReference type="RefSeq" id="WP_078003500.1">
    <property type="nucleotide sequence ID" value="NZ_MRUL01000010.1"/>
</dbReference>
<feature type="domain" description="YdgH/BhsA/McbA-like" evidence="3">
    <location>
        <begin position="34"/>
        <end position="87"/>
    </location>
</feature>
<dbReference type="EMBL" id="MRUL01000010">
    <property type="protein sequence ID" value="OON39232.1"/>
    <property type="molecule type" value="Genomic_DNA"/>
</dbReference>
<dbReference type="InterPro" id="IPR051096">
    <property type="entry name" value="BhsA/McbA_stress_biofilm_assoc"/>
</dbReference>
<feature type="chain" id="PRO_5013295170" description="YdgH/BhsA/McbA-like domain-containing protein" evidence="2">
    <location>
        <begin position="23"/>
        <end position="87"/>
    </location>
</feature>
<evidence type="ECO:0000256" key="1">
    <source>
        <dbReference type="ARBA" id="ARBA00022729"/>
    </source>
</evidence>
<dbReference type="Gene3D" id="3.30.1660.10">
    <property type="entry name" value="Flavin-binding protein dodecin"/>
    <property type="match status" value="1"/>
</dbReference>
<reference evidence="4 5" key="1">
    <citation type="submission" date="2016-12" db="EMBL/GenBank/DDBJ databases">
        <title>Izhakiella australiana sp. nov. of genus Izhakiella isolated from Australian desert.</title>
        <authorList>
            <person name="Ji M."/>
        </authorList>
    </citation>
    <scope>NUCLEOTIDE SEQUENCE [LARGE SCALE GENOMIC DNA]</scope>
    <source>
        <strain evidence="4 5">D4N98</strain>
    </source>
</reference>
<keyword evidence="1 2" id="KW-0732">Signal</keyword>
<name>A0A1S8YJU7_9GAMM</name>
<evidence type="ECO:0000313" key="5">
    <source>
        <dbReference type="Proteomes" id="UP000190667"/>
    </source>
</evidence>
<evidence type="ECO:0000313" key="4">
    <source>
        <dbReference type="EMBL" id="OON39232.1"/>
    </source>
</evidence>